<organism evidence="1 2">
    <name type="scientific">Streptomyces canus</name>
    <dbReference type="NCBI Taxonomy" id="58343"/>
    <lineage>
        <taxon>Bacteria</taxon>
        <taxon>Bacillati</taxon>
        <taxon>Actinomycetota</taxon>
        <taxon>Actinomycetes</taxon>
        <taxon>Kitasatosporales</taxon>
        <taxon>Streptomycetaceae</taxon>
        <taxon>Streptomyces</taxon>
        <taxon>Streptomyces aurantiacus group</taxon>
    </lineage>
</organism>
<dbReference type="EMBL" id="JAUSZV010000005">
    <property type="protein sequence ID" value="MDQ0911900.1"/>
    <property type="molecule type" value="Genomic_DNA"/>
</dbReference>
<accession>A0AAW8FRI8</accession>
<comment type="caution">
    <text evidence="1">The sequence shown here is derived from an EMBL/GenBank/DDBJ whole genome shotgun (WGS) entry which is preliminary data.</text>
</comment>
<sequence length="147" mass="15879">MLVIGPGFLECRSMPVHRPETVPITLAEREIRLITDVLRHAAAECSAVTTPSEPSDAALDGGVTLGRLTVQWQGIVGEQMRHEGTGLLSVSQNREAWYQVRAALSDHAAQASRDVELAGLDADAPARRRAHDALLLADRIAEASHGW</sequence>
<evidence type="ECO:0000313" key="1">
    <source>
        <dbReference type="EMBL" id="MDQ0911900.1"/>
    </source>
</evidence>
<dbReference type="Proteomes" id="UP001234216">
    <property type="component" value="Unassembled WGS sequence"/>
</dbReference>
<proteinExistence type="predicted"/>
<evidence type="ECO:0000313" key="2">
    <source>
        <dbReference type="Proteomes" id="UP001234216"/>
    </source>
</evidence>
<gene>
    <name evidence="1" type="ORF">QFZ22_007885</name>
</gene>
<name>A0AAW8FRI8_9ACTN</name>
<evidence type="ECO:0008006" key="3">
    <source>
        <dbReference type="Google" id="ProtNLM"/>
    </source>
</evidence>
<reference evidence="1" key="1">
    <citation type="submission" date="2023-07" db="EMBL/GenBank/DDBJ databases">
        <title>Comparative genomics of wheat-associated soil bacteria to identify genetic determinants of phenazine resistance.</title>
        <authorList>
            <person name="Mouncey N."/>
        </authorList>
    </citation>
    <scope>NUCLEOTIDE SEQUENCE</scope>
    <source>
        <strain evidence="1">V4I22</strain>
    </source>
</reference>
<dbReference type="AlphaFoldDB" id="A0AAW8FRI8"/>
<protein>
    <recommendedName>
        <fullName evidence="3">Prevent-host-death protein</fullName>
    </recommendedName>
</protein>